<dbReference type="Proteomes" id="UP000239576">
    <property type="component" value="Unassembled WGS sequence"/>
</dbReference>
<dbReference type="RefSeq" id="WP_106258671.1">
    <property type="nucleotide sequence ID" value="NZ_CAWNSW010000160.1"/>
</dbReference>
<comment type="caution">
    <text evidence="1">The sequence shown here is derived from an EMBL/GenBank/DDBJ whole genome shotgun (WGS) entry which is preliminary data.</text>
</comment>
<sequence>MTEPIDVDSTTSVPHTPAYASFDFNTDRLMHFIQFTGRGFQGIRQEATLSKTKSILFAPNDLEQELNVEENGSEQRRSI</sequence>
<protein>
    <submittedName>
        <fullName evidence="1">Uncharacterized protein</fullName>
    </submittedName>
</protein>
<organism evidence="1 2">
    <name type="scientific">Stenomitos frigidus ULC18</name>
    <dbReference type="NCBI Taxonomy" id="2107698"/>
    <lineage>
        <taxon>Bacteria</taxon>
        <taxon>Bacillati</taxon>
        <taxon>Cyanobacteriota</taxon>
        <taxon>Cyanophyceae</taxon>
        <taxon>Leptolyngbyales</taxon>
        <taxon>Leptolyngbyaceae</taxon>
        <taxon>Stenomitos</taxon>
    </lineage>
</organism>
<gene>
    <name evidence="1" type="ORF">C7B82_22220</name>
</gene>
<evidence type="ECO:0000313" key="2">
    <source>
        <dbReference type="Proteomes" id="UP000239576"/>
    </source>
</evidence>
<reference evidence="1 2" key="2">
    <citation type="submission" date="2018-03" db="EMBL/GenBank/DDBJ databases">
        <title>The ancient ancestry and fast evolution of plastids.</title>
        <authorList>
            <person name="Moore K.R."/>
            <person name="Magnabosco C."/>
            <person name="Momper L."/>
            <person name="Gold D.A."/>
            <person name="Bosak T."/>
            <person name="Fournier G.P."/>
        </authorList>
    </citation>
    <scope>NUCLEOTIDE SEQUENCE [LARGE SCALE GENOMIC DNA]</scope>
    <source>
        <strain evidence="1 2">ULC18</strain>
    </source>
</reference>
<proteinExistence type="predicted"/>
<name>A0A2T1DZ77_9CYAN</name>
<dbReference type="AlphaFoldDB" id="A0A2T1DZ77"/>
<accession>A0A2T1DZ77</accession>
<evidence type="ECO:0000313" key="1">
    <source>
        <dbReference type="EMBL" id="PSB25769.1"/>
    </source>
</evidence>
<reference evidence="2" key="1">
    <citation type="submission" date="2018-02" db="EMBL/GenBank/DDBJ databases">
        <authorList>
            <person name="Moore K."/>
            <person name="Momper L."/>
        </authorList>
    </citation>
    <scope>NUCLEOTIDE SEQUENCE [LARGE SCALE GENOMIC DNA]</scope>
    <source>
        <strain evidence="2">ULC18</strain>
    </source>
</reference>
<keyword evidence="2" id="KW-1185">Reference proteome</keyword>
<dbReference type="EMBL" id="PVWK01000121">
    <property type="protein sequence ID" value="PSB25769.1"/>
    <property type="molecule type" value="Genomic_DNA"/>
</dbReference>